<gene>
    <name evidence="3" type="ORF">B5F11_16615</name>
</gene>
<organism evidence="3 4">
    <name type="scientific">Anaerotruncus colihominis</name>
    <dbReference type="NCBI Taxonomy" id="169435"/>
    <lineage>
        <taxon>Bacteria</taxon>
        <taxon>Bacillati</taxon>
        <taxon>Bacillota</taxon>
        <taxon>Clostridia</taxon>
        <taxon>Eubacteriales</taxon>
        <taxon>Oscillospiraceae</taxon>
        <taxon>Anaerotruncus</taxon>
    </lineage>
</organism>
<reference evidence="4" key="1">
    <citation type="submission" date="2017-04" db="EMBL/GenBank/DDBJ databases">
        <title>Function of individual gut microbiota members based on whole genome sequencing of pure cultures obtained from chicken caecum.</title>
        <authorList>
            <person name="Medvecky M."/>
            <person name="Cejkova D."/>
            <person name="Polansky O."/>
            <person name="Karasova D."/>
            <person name="Kubasova T."/>
            <person name="Cizek A."/>
            <person name="Rychlik I."/>
        </authorList>
    </citation>
    <scope>NUCLEOTIDE SEQUENCE [LARGE SCALE GENOMIC DNA]</scope>
    <source>
        <strain evidence="4">An175</strain>
    </source>
</reference>
<dbReference type="NCBIfam" id="NF040570">
    <property type="entry name" value="guided_TnpB"/>
    <property type="match status" value="1"/>
</dbReference>
<keyword evidence="1" id="KW-0238">DNA-binding</keyword>
<dbReference type="Pfam" id="PF07282">
    <property type="entry name" value="Cas12f1-like_TNB"/>
    <property type="match status" value="1"/>
</dbReference>
<accession>A0A1Y4MV34</accession>
<evidence type="ECO:0000313" key="4">
    <source>
        <dbReference type="Proteomes" id="UP000196386"/>
    </source>
</evidence>
<dbReference type="EMBL" id="NFKP01000026">
    <property type="protein sequence ID" value="OUP67820.1"/>
    <property type="molecule type" value="Genomic_DNA"/>
</dbReference>
<dbReference type="GO" id="GO:0003677">
    <property type="term" value="F:DNA binding"/>
    <property type="evidence" value="ECO:0007669"/>
    <property type="project" value="UniProtKB-KW"/>
</dbReference>
<protein>
    <recommendedName>
        <fullName evidence="2">Cas12f1-like TNB domain-containing protein</fullName>
    </recommendedName>
</protein>
<evidence type="ECO:0000259" key="2">
    <source>
        <dbReference type="Pfam" id="PF07282"/>
    </source>
</evidence>
<feature type="domain" description="Cas12f1-like TNB" evidence="2">
    <location>
        <begin position="337"/>
        <end position="409"/>
    </location>
</feature>
<comment type="caution">
    <text evidence="3">The sequence shown here is derived from an EMBL/GenBank/DDBJ whole genome shotgun (WGS) entry which is preliminary data.</text>
</comment>
<evidence type="ECO:0000313" key="3">
    <source>
        <dbReference type="EMBL" id="OUP67820.1"/>
    </source>
</evidence>
<sequence>MAAWSTTTYCLKLHCKRRDWILKTQALYNDVLSFYSRLLLNDVSLLELDNMKLLRKLEQMTIAGRDKKQPEVELPFPKLPLYFRRAAINAAIGMIRSYTGRLRGWEKAREDARKKGLIWNRKPPAAPSHFHASTVLYKGMYKQFGQGRILIKLWTGGSWSWVGHAYSGRSIPPNARTLSPSIVARGKLIFLHVPVSCPVEDIRSVRERNAAGEPFCGVSFSASDVMAACVVFSGDGRANASYFVRGGKAFAHRRKRLLNMVKKRRGQTGGKLVAGENARLWRKYRNLRMAYAHLVSRRILDFCIRHKVKTIVIAQYSYDEQKKRYYGRGIAAFPGKQVSAYLKYKAWRAGIIVTSVAPEFTASKCSACGAPVKRYNEHHQASANYFGGRLFICPNGHRGNASYNAAVNIGKAFIRKFTNIQEEKAG</sequence>
<dbReference type="Proteomes" id="UP000196386">
    <property type="component" value="Unassembled WGS sequence"/>
</dbReference>
<dbReference type="RefSeq" id="WP_006873895.1">
    <property type="nucleotide sequence ID" value="NZ_CP094682.1"/>
</dbReference>
<evidence type="ECO:0000256" key="1">
    <source>
        <dbReference type="ARBA" id="ARBA00023125"/>
    </source>
</evidence>
<dbReference type="GeneID" id="72463148"/>
<dbReference type="AlphaFoldDB" id="A0A1Y4MV34"/>
<proteinExistence type="predicted"/>
<name>A0A1Y4MV34_9FIRM</name>
<dbReference type="InterPro" id="IPR010095">
    <property type="entry name" value="Cas12f1-like_TNB"/>
</dbReference>